<evidence type="ECO:0008006" key="3">
    <source>
        <dbReference type="Google" id="ProtNLM"/>
    </source>
</evidence>
<organism evidence="1 2">
    <name type="scientific">Weeksella virosa (strain ATCC 43766 / DSM 16922 / JCM 21250 / CCUG 30538 / CDC 9751 / IAM 14551 / NBRC 16016 / NCTC 11634 / CL345/78)</name>
    <dbReference type="NCBI Taxonomy" id="865938"/>
    <lineage>
        <taxon>Bacteria</taxon>
        <taxon>Pseudomonadati</taxon>
        <taxon>Bacteroidota</taxon>
        <taxon>Flavobacteriia</taxon>
        <taxon>Flavobacteriales</taxon>
        <taxon>Weeksellaceae</taxon>
        <taxon>Weeksella</taxon>
    </lineage>
</organism>
<keyword evidence="2" id="KW-1185">Reference proteome</keyword>
<dbReference type="EMBL" id="CP002455">
    <property type="protein sequence ID" value="ADX67344.1"/>
    <property type="molecule type" value="Genomic_DNA"/>
</dbReference>
<dbReference type="RefSeq" id="WP_013597736.1">
    <property type="nucleotide sequence ID" value="NC_015144.1"/>
</dbReference>
<dbReference type="STRING" id="865938.Weevi_0627"/>
<gene>
    <name evidence="1" type="ordered locus">Weevi_0627</name>
</gene>
<name>F0NZT5_WEEVC</name>
<reference evidence="2" key="2">
    <citation type="journal article" date="2011" name="Stand. Genomic Sci.">
        <title>Complete genome sequence of Weeksella virosa type strain (9751T).</title>
        <authorList>
            <person name="Lang E."/>
            <person name="Teshima H."/>
            <person name="Lucas S."/>
            <person name="Lapidus A."/>
            <person name="Hammon N."/>
            <person name="Deshpande S."/>
            <person name="Nolan M."/>
            <person name="Cheng J."/>
            <person name="Pitluck S."/>
            <person name="Liolios K."/>
            <person name="Pagani I."/>
            <person name="Mikhailova N."/>
            <person name="Ivanova N."/>
            <person name="Mavromatis K."/>
            <person name="Pati A."/>
            <person name="Tapia R."/>
            <person name="Han C."/>
            <person name="Goodwin L."/>
            <person name="Chen A."/>
            <person name="Palaniappan K."/>
            <person name="Land M."/>
            <person name="Hauser L."/>
            <person name="Chang Y."/>
            <person name="Jeffries C."/>
            <person name="Brambilla E."/>
            <person name="Kopitz M."/>
            <person name="Rohde M."/>
            <person name="Goker M."/>
            <person name="Tindall B."/>
            <person name="Detter J."/>
            <person name="Woyke T."/>
            <person name="Bristow J."/>
            <person name="Eisen J."/>
            <person name="Markowitz V."/>
            <person name="Hugenholtz P."/>
            <person name="Klenk H."/>
            <person name="Kyrpides N."/>
        </authorList>
    </citation>
    <scope>NUCLEOTIDE SEQUENCE [LARGE SCALE GENOMIC DNA]</scope>
    <source>
        <strain evidence="2">ATCC 43766 / DSM 16922 / JCM 21250 / NBRC 16016 / NCTC 11634 / CL345/78</strain>
    </source>
</reference>
<dbReference type="Proteomes" id="UP000008641">
    <property type="component" value="Chromosome"/>
</dbReference>
<reference evidence="1 2" key="1">
    <citation type="journal article" date="2011" name="Stand. Genomic Sci.">
        <title>Complete genome sequence of Weeksella virosa type strain (9751).</title>
        <authorList>
            <person name="Lang E."/>
            <person name="Teshima H."/>
            <person name="Lucas S."/>
            <person name="Lapidus A."/>
            <person name="Hammon N."/>
            <person name="Deshpande S."/>
            <person name="Nolan M."/>
            <person name="Cheng J.F."/>
            <person name="Pitluck S."/>
            <person name="Liolios K."/>
            <person name="Pagani I."/>
            <person name="Mikhailova N."/>
            <person name="Ivanova N."/>
            <person name="Mavromatis K."/>
            <person name="Pati A."/>
            <person name="Tapia R."/>
            <person name="Han C."/>
            <person name="Goodwin L."/>
            <person name="Chen A."/>
            <person name="Palaniappan K."/>
            <person name="Land M."/>
            <person name="Hauser L."/>
            <person name="Chang Y.J."/>
            <person name="Jeffries C.D."/>
            <person name="Brambilla E.M."/>
            <person name="Kopitz M."/>
            <person name="Rohde M."/>
            <person name="Goker M."/>
            <person name="Tindall B.J."/>
            <person name="Detter J.C."/>
            <person name="Woyke T."/>
            <person name="Bristow J."/>
            <person name="Eisen J.A."/>
            <person name="Markowitz V."/>
            <person name="Hugenholtz P."/>
            <person name="Klenk H.P."/>
            <person name="Kyrpides N.C."/>
        </authorList>
    </citation>
    <scope>NUCLEOTIDE SEQUENCE [LARGE SCALE GENOMIC DNA]</scope>
    <source>
        <strain evidence="2">ATCC 43766 / DSM 16922 / JCM 21250 / NBRC 16016 / NCTC 11634 / CL345/78</strain>
    </source>
</reference>
<evidence type="ECO:0000313" key="1">
    <source>
        <dbReference type="EMBL" id="ADX67344.1"/>
    </source>
</evidence>
<dbReference type="eggNOG" id="ENOG502Z8ZW">
    <property type="taxonomic scope" value="Bacteria"/>
</dbReference>
<dbReference type="HOGENOM" id="CLU_085659_0_1_10"/>
<protein>
    <recommendedName>
        <fullName evidence="3">GLPGLI family protein</fullName>
    </recommendedName>
</protein>
<dbReference type="KEGG" id="wvi:Weevi_0627"/>
<proteinExistence type="predicted"/>
<dbReference type="Pfam" id="PF09697">
    <property type="entry name" value="Porph_ging"/>
    <property type="match status" value="1"/>
</dbReference>
<dbReference type="AlphaFoldDB" id="F0NZT5"/>
<accession>F0NZT5</accession>
<evidence type="ECO:0000313" key="2">
    <source>
        <dbReference type="Proteomes" id="UP000008641"/>
    </source>
</evidence>
<dbReference type="InterPro" id="IPR005901">
    <property type="entry name" value="GLPGLI"/>
</dbReference>
<dbReference type="OrthoDB" id="1068986at2"/>
<dbReference type="NCBIfam" id="TIGR01200">
    <property type="entry name" value="GLPGLI"/>
    <property type="match status" value="1"/>
</dbReference>
<sequence length="253" mass="29357">MKQFIYTCLIAFSAIHVGFAQDQNIEATYVMKIDLNVEENLKNVPKAFQSEARKNLETANKEGVYVDYTLKADGKKSVYQLVEKISNDNSISAQVVKMMTMMDKEPLYKLIDNNEYTKLYDMFGKRYQIKDQLINFNWKITREKTKINGYDVTKATGVINDSIPVTAWYAPQITVKDGPDRFWGLPGLIVKVDGKNEKADFSIQLKDLKITDKPVKINVPTEKKTYTMKEYEEEMRIWEQNIREQMNQGVETD</sequence>